<keyword evidence="3" id="KW-0418">Kinase</keyword>
<evidence type="ECO:0000256" key="1">
    <source>
        <dbReference type="ARBA" id="ARBA00010688"/>
    </source>
</evidence>
<dbReference type="PANTHER" id="PTHR43320">
    <property type="entry name" value="SUGAR KINASE"/>
    <property type="match status" value="1"/>
</dbReference>
<comment type="caution">
    <text evidence="5">The sequence shown here is derived from an EMBL/GenBank/DDBJ whole genome shotgun (WGS) entry which is preliminary data.</text>
</comment>
<dbReference type="AlphaFoldDB" id="A0A328TWB0"/>
<keyword evidence="6" id="KW-1185">Reference proteome</keyword>
<dbReference type="EMBL" id="QLUW01000004">
    <property type="protein sequence ID" value="RAP74788.1"/>
    <property type="molecule type" value="Genomic_DNA"/>
</dbReference>
<dbReference type="GO" id="GO:0016301">
    <property type="term" value="F:kinase activity"/>
    <property type="evidence" value="ECO:0007669"/>
    <property type="project" value="UniProtKB-KW"/>
</dbReference>
<protein>
    <recommendedName>
        <fullName evidence="4">Carbohydrate kinase PfkB domain-containing protein</fullName>
    </recommendedName>
</protein>
<feature type="domain" description="Carbohydrate kinase PfkB" evidence="4">
    <location>
        <begin position="8"/>
        <end position="247"/>
    </location>
</feature>
<reference evidence="5 6" key="1">
    <citation type="submission" date="2018-06" db="EMBL/GenBank/DDBJ databases">
        <title>Paenibacillus montanisoli sp. nov., isolated from mountain area soil.</title>
        <authorList>
            <person name="Wu M."/>
        </authorList>
    </citation>
    <scope>NUCLEOTIDE SEQUENCE [LARGE SCALE GENOMIC DNA]</scope>
    <source>
        <strain evidence="5 6">RA17</strain>
    </source>
</reference>
<dbReference type="PANTHER" id="PTHR43320:SF3">
    <property type="entry name" value="CARBOHYDRATE KINASE PFKB DOMAIN-CONTAINING PROTEIN"/>
    <property type="match status" value="1"/>
</dbReference>
<dbReference type="CDD" id="cd01166">
    <property type="entry name" value="KdgK"/>
    <property type="match status" value="1"/>
</dbReference>
<dbReference type="Gene3D" id="3.40.1190.20">
    <property type="match status" value="1"/>
</dbReference>
<evidence type="ECO:0000313" key="5">
    <source>
        <dbReference type="EMBL" id="RAP74788.1"/>
    </source>
</evidence>
<dbReference type="SUPFAM" id="SSF53613">
    <property type="entry name" value="Ribokinase-like"/>
    <property type="match status" value="1"/>
</dbReference>
<dbReference type="Pfam" id="PF00294">
    <property type="entry name" value="PfkB"/>
    <property type="match status" value="1"/>
</dbReference>
<gene>
    <name evidence="5" type="ORF">DL346_22380</name>
</gene>
<comment type="similarity">
    <text evidence="1">Belongs to the carbohydrate kinase PfkB family.</text>
</comment>
<dbReference type="InterPro" id="IPR029056">
    <property type="entry name" value="Ribokinase-like"/>
</dbReference>
<accession>A0A328TWB0</accession>
<evidence type="ECO:0000256" key="3">
    <source>
        <dbReference type="ARBA" id="ARBA00022777"/>
    </source>
</evidence>
<name>A0A328TWB0_9BACL</name>
<organism evidence="5 6">
    <name type="scientific">Paenibacillus montanisoli</name>
    <dbReference type="NCBI Taxonomy" id="2081970"/>
    <lineage>
        <taxon>Bacteria</taxon>
        <taxon>Bacillati</taxon>
        <taxon>Bacillota</taxon>
        <taxon>Bacilli</taxon>
        <taxon>Bacillales</taxon>
        <taxon>Paenibacillaceae</taxon>
        <taxon>Paenibacillus</taxon>
    </lineage>
</organism>
<evidence type="ECO:0000259" key="4">
    <source>
        <dbReference type="Pfam" id="PF00294"/>
    </source>
</evidence>
<dbReference type="InterPro" id="IPR011611">
    <property type="entry name" value="PfkB_dom"/>
</dbReference>
<keyword evidence="2" id="KW-0808">Transferase</keyword>
<dbReference type="Proteomes" id="UP000249260">
    <property type="component" value="Unassembled WGS sequence"/>
</dbReference>
<sequence length="268" mass="29035">MFGSQTSKLKLRTAGIGVVGKDAFGDFVRAKLAESGMLMDYVTVDAGVKTGIGVALCKDNDRAILTYLGSIDRMDALNVQEELFQQARHLHIGSYYLMRKLQPSFVEMARKAKANGMTVSLDTNWDPDENWDSGIWELLPYVDIFLPNENELKRITKQPTVGQALELLNDVVPITVLKQGERGAIAYSQGKAYPAEPLKVGVIDAVGAGDSFDAGFIYGYLSGFDVSTSVQIGCICGSMSTSKPGGVAGQVREDELLRRLLKTLGEAG</sequence>
<dbReference type="InterPro" id="IPR052700">
    <property type="entry name" value="Carb_kinase_PfkB-like"/>
</dbReference>
<proteinExistence type="inferred from homology"/>
<dbReference type="OrthoDB" id="9775849at2"/>
<evidence type="ECO:0000313" key="6">
    <source>
        <dbReference type="Proteomes" id="UP000249260"/>
    </source>
</evidence>
<evidence type="ECO:0000256" key="2">
    <source>
        <dbReference type="ARBA" id="ARBA00022679"/>
    </source>
</evidence>